<evidence type="ECO:0000259" key="3">
    <source>
        <dbReference type="Pfam" id="PF02834"/>
    </source>
</evidence>
<protein>
    <recommendedName>
        <fullName evidence="2">RNA 2',3'-cyclic phosphodiesterase</fullName>
        <shortName evidence="2">RNA 2',3'-CPDase</shortName>
        <ecNumber evidence="2">3.1.4.58</ecNumber>
    </recommendedName>
</protein>
<organism evidence="4 5">
    <name type="scientific">Hyphococcus flavus</name>
    <dbReference type="NCBI Taxonomy" id="1866326"/>
    <lineage>
        <taxon>Bacteria</taxon>
        <taxon>Pseudomonadati</taxon>
        <taxon>Pseudomonadota</taxon>
        <taxon>Alphaproteobacteria</taxon>
        <taxon>Parvularculales</taxon>
        <taxon>Parvularculaceae</taxon>
        <taxon>Hyphococcus</taxon>
    </lineage>
</organism>
<feature type="active site" description="Proton acceptor" evidence="2">
    <location>
        <position position="120"/>
    </location>
</feature>
<keyword evidence="1 2" id="KW-0378">Hydrolase</keyword>
<evidence type="ECO:0000256" key="2">
    <source>
        <dbReference type="HAMAP-Rule" id="MF_01940"/>
    </source>
</evidence>
<evidence type="ECO:0000313" key="4">
    <source>
        <dbReference type="EMBL" id="WDI30485.1"/>
    </source>
</evidence>
<dbReference type="InterPro" id="IPR004175">
    <property type="entry name" value="RNA_CPDase"/>
</dbReference>
<feature type="domain" description="Phosphoesterase HXTX" evidence="3">
    <location>
        <begin position="93"/>
        <end position="163"/>
    </location>
</feature>
<dbReference type="InterPro" id="IPR014051">
    <property type="entry name" value="Phosphoesterase_HXTX"/>
</dbReference>
<feature type="domain" description="Phosphoesterase HXTX" evidence="3">
    <location>
        <begin position="8"/>
        <end position="85"/>
    </location>
</feature>
<proteinExistence type="inferred from homology"/>
<dbReference type="SUPFAM" id="SSF55144">
    <property type="entry name" value="LigT-like"/>
    <property type="match status" value="1"/>
</dbReference>
<dbReference type="PANTHER" id="PTHR35561:SF1">
    <property type="entry name" value="RNA 2',3'-CYCLIC PHOSPHODIESTERASE"/>
    <property type="match status" value="1"/>
</dbReference>
<feature type="short sequence motif" description="HXTX 1" evidence="2">
    <location>
        <begin position="37"/>
        <end position="40"/>
    </location>
</feature>
<comment type="function">
    <text evidence="2">Hydrolyzes RNA 2',3'-cyclic phosphodiester to an RNA 2'-phosphomonoester.</text>
</comment>
<dbReference type="GO" id="GO:0004113">
    <property type="term" value="F:2',3'-cyclic-nucleotide 3'-phosphodiesterase activity"/>
    <property type="evidence" value="ECO:0007669"/>
    <property type="project" value="InterPro"/>
</dbReference>
<name>A0AAE9ZBU4_9PROT</name>
<dbReference type="InterPro" id="IPR009097">
    <property type="entry name" value="Cyclic_Pdiesterase"/>
</dbReference>
<comment type="catalytic activity">
    <reaction evidence="2">
        <text>a 3'-end 2',3'-cyclophospho-ribonucleotide-RNA + H2O = a 3'-end 2'-phospho-ribonucleotide-RNA + H(+)</text>
        <dbReference type="Rhea" id="RHEA:11828"/>
        <dbReference type="Rhea" id="RHEA-COMP:10464"/>
        <dbReference type="Rhea" id="RHEA-COMP:17353"/>
        <dbReference type="ChEBI" id="CHEBI:15377"/>
        <dbReference type="ChEBI" id="CHEBI:15378"/>
        <dbReference type="ChEBI" id="CHEBI:83064"/>
        <dbReference type="ChEBI" id="CHEBI:173113"/>
        <dbReference type="EC" id="3.1.4.58"/>
    </reaction>
</comment>
<dbReference type="NCBIfam" id="TIGR02258">
    <property type="entry name" value="2_5_ligase"/>
    <property type="match status" value="1"/>
</dbReference>
<dbReference type="Proteomes" id="UP001214043">
    <property type="component" value="Chromosome"/>
</dbReference>
<feature type="active site" description="Proton donor" evidence="2">
    <location>
        <position position="37"/>
    </location>
</feature>
<dbReference type="Pfam" id="PF02834">
    <property type="entry name" value="LigT_PEase"/>
    <property type="match status" value="2"/>
</dbReference>
<keyword evidence="5" id="KW-1185">Reference proteome</keyword>
<sequence length="180" mass="19593">MHRLFVAIEIPEIVADALTVLQSGVDGARWRPTENFHLTLAFIGEADRHGFSNAVDALSTIDAPAFDLRLKGVGFFGDKQPRSLWAGIEPCPALDHLQAKTEQALRRAGCNIEKRKFKPHVTLAYLRGVSQDTAMVYASQHGLFSCGPFPVEAFHLYSSQLGGGASVYNIEASYALSSST</sequence>
<gene>
    <name evidence="4" type="primary">thpR</name>
    <name evidence="4" type="ORF">PUV54_11000</name>
</gene>
<evidence type="ECO:0000256" key="1">
    <source>
        <dbReference type="ARBA" id="ARBA00022801"/>
    </source>
</evidence>
<evidence type="ECO:0000313" key="5">
    <source>
        <dbReference type="Proteomes" id="UP001214043"/>
    </source>
</evidence>
<dbReference type="GO" id="GO:0008664">
    <property type="term" value="F:RNA 2',3'-cyclic 3'-phosphodiesterase activity"/>
    <property type="evidence" value="ECO:0007669"/>
    <property type="project" value="UniProtKB-EC"/>
</dbReference>
<reference evidence="4" key="1">
    <citation type="submission" date="2023-02" db="EMBL/GenBank/DDBJ databases">
        <title>Genome sequence of Hyphococcus flavus.</title>
        <authorList>
            <person name="Rong J.-C."/>
            <person name="Zhao Q."/>
            <person name="Yi M."/>
            <person name="Wu J.-Y."/>
        </authorList>
    </citation>
    <scope>NUCLEOTIDE SEQUENCE</scope>
    <source>
        <strain evidence="4">MCCC 1K03223</strain>
    </source>
</reference>
<dbReference type="EMBL" id="CP118166">
    <property type="protein sequence ID" value="WDI30485.1"/>
    <property type="molecule type" value="Genomic_DNA"/>
</dbReference>
<dbReference type="KEGG" id="hfl:PUV54_11000"/>
<feature type="short sequence motif" description="HXTX 2" evidence="2">
    <location>
        <begin position="120"/>
        <end position="123"/>
    </location>
</feature>
<dbReference type="Gene3D" id="3.90.1140.10">
    <property type="entry name" value="Cyclic phosphodiesterase"/>
    <property type="match status" value="1"/>
</dbReference>
<dbReference type="PANTHER" id="PTHR35561">
    <property type="entry name" value="RNA 2',3'-CYCLIC PHOSPHODIESTERASE"/>
    <property type="match status" value="1"/>
</dbReference>
<dbReference type="EC" id="3.1.4.58" evidence="2"/>
<dbReference type="RefSeq" id="WP_274492287.1">
    <property type="nucleotide sequence ID" value="NZ_CP118166.1"/>
</dbReference>
<dbReference type="AlphaFoldDB" id="A0AAE9ZBU4"/>
<dbReference type="HAMAP" id="MF_01940">
    <property type="entry name" value="RNA_CPDase"/>
    <property type="match status" value="1"/>
</dbReference>
<comment type="similarity">
    <text evidence="2">Belongs to the 2H phosphoesterase superfamily. ThpR family.</text>
</comment>
<accession>A0AAE9ZBU4</accession>